<protein>
    <submittedName>
        <fullName evidence="2">Uncharacterized protein</fullName>
    </submittedName>
</protein>
<dbReference type="Proteomes" id="UP000528322">
    <property type="component" value="Unassembled WGS sequence"/>
</dbReference>
<sequence>MLLSGVSPSSTQSNQELLQGAERKQAEHNATDSALHSQVSGKEEGVRLSIQWNRSTAYFRQVLEGIQDGLTLVRSVREHIAGEEGLQNSLLRLQQLATKAASGRELTEADQQRINDETNHLFGYVGKLTRQIAQEESCEVALPPYSPSEASGRMTVFAKPLNLESLGLDAWSTESLNDLTTLDANKLAQDISGARQQVRNEYQRLGEQESHLLASLHEAGATLRPPGSLEGLQSAQQLSQRMVSAFAQDIDAAAKTSRPMQAGRVEALVE</sequence>
<evidence type="ECO:0000313" key="3">
    <source>
        <dbReference type="Proteomes" id="UP000528322"/>
    </source>
</evidence>
<comment type="caution">
    <text evidence="2">The sequence shown here is derived from an EMBL/GenBank/DDBJ whole genome shotgun (WGS) entry which is preliminary data.</text>
</comment>
<gene>
    <name evidence="2" type="ORF">HNR37_002097</name>
</gene>
<dbReference type="EMBL" id="JACHID010000016">
    <property type="protein sequence ID" value="MBB5022753.1"/>
    <property type="molecule type" value="Genomic_DNA"/>
</dbReference>
<keyword evidence="3" id="KW-1185">Reference proteome</keyword>
<organism evidence="2 3">
    <name type="scientific">Desulfurispira natronophila</name>
    <dbReference type="NCBI Taxonomy" id="682562"/>
    <lineage>
        <taxon>Bacteria</taxon>
        <taxon>Pseudomonadati</taxon>
        <taxon>Chrysiogenota</taxon>
        <taxon>Chrysiogenia</taxon>
        <taxon>Chrysiogenales</taxon>
        <taxon>Chrysiogenaceae</taxon>
        <taxon>Desulfurispira</taxon>
    </lineage>
</organism>
<feature type="region of interest" description="Disordered" evidence="1">
    <location>
        <begin position="1"/>
        <end position="39"/>
    </location>
</feature>
<accession>A0A7W7Y612</accession>
<reference evidence="2 3" key="1">
    <citation type="submission" date="2020-08" db="EMBL/GenBank/DDBJ databases">
        <title>Genomic Encyclopedia of Type Strains, Phase IV (KMG-IV): sequencing the most valuable type-strain genomes for metagenomic binning, comparative biology and taxonomic classification.</title>
        <authorList>
            <person name="Goeker M."/>
        </authorList>
    </citation>
    <scope>NUCLEOTIDE SEQUENCE [LARGE SCALE GENOMIC DNA]</scope>
    <source>
        <strain evidence="2 3">DSM 22071</strain>
    </source>
</reference>
<evidence type="ECO:0000313" key="2">
    <source>
        <dbReference type="EMBL" id="MBB5022753.1"/>
    </source>
</evidence>
<feature type="compositionally biased region" description="Polar residues" evidence="1">
    <location>
        <begin position="1"/>
        <end position="17"/>
    </location>
</feature>
<dbReference type="AlphaFoldDB" id="A0A7W7Y612"/>
<proteinExistence type="predicted"/>
<feature type="compositionally biased region" description="Basic and acidic residues" evidence="1">
    <location>
        <begin position="21"/>
        <end position="30"/>
    </location>
</feature>
<name>A0A7W7Y612_9BACT</name>
<dbReference type="RefSeq" id="WP_183733853.1">
    <property type="nucleotide sequence ID" value="NZ_JACHID010000016.1"/>
</dbReference>
<evidence type="ECO:0000256" key="1">
    <source>
        <dbReference type="SAM" id="MobiDB-lite"/>
    </source>
</evidence>